<dbReference type="OrthoDB" id="8904098at2759"/>
<dbReference type="EMBL" id="PKPP01000561">
    <property type="protein sequence ID" value="PWA91257.1"/>
    <property type="molecule type" value="Genomic_DNA"/>
</dbReference>
<name>A0A2U1PZV6_ARTAN</name>
<dbReference type="InterPro" id="IPR036259">
    <property type="entry name" value="MFS_trans_sf"/>
</dbReference>
<gene>
    <name evidence="2" type="ORF">CTI12_AA092940</name>
</gene>
<dbReference type="STRING" id="35608.A0A2U1PZV6"/>
<dbReference type="Proteomes" id="UP000245207">
    <property type="component" value="Unassembled WGS sequence"/>
</dbReference>
<comment type="caution">
    <text evidence="2">The sequence shown here is derived from an EMBL/GenBank/DDBJ whole genome shotgun (WGS) entry which is preliminary data.</text>
</comment>
<protein>
    <submittedName>
        <fullName evidence="2">Major facilitator superfamily domain, general substrate transporter</fullName>
    </submittedName>
</protein>
<sequence length="142" mass="15779">MGHLEILYTSLLLTVQNIYASRSPFTRSVQVCVAAYEKTKLHMVYDPKLLYDNEELKLDLKVKPHNPSHRLTGKEQGISILSTMAIGFEVSVLATLVAGFIEIKSKKAAFAHGLTYKPHETIPISVSVYPSWGGWCLCQSGI</sequence>
<proteinExistence type="inferred from homology"/>
<dbReference type="Gene3D" id="1.20.1250.20">
    <property type="entry name" value="MFS general substrate transporter like domains"/>
    <property type="match status" value="1"/>
</dbReference>
<organism evidence="2 3">
    <name type="scientific">Artemisia annua</name>
    <name type="common">Sweet wormwood</name>
    <dbReference type="NCBI Taxonomy" id="35608"/>
    <lineage>
        <taxon>Eukaryota</taxon>
        <taxon>Viridiplantae</taxon>
        <taxon>Streptophyta</taxon>
        <taxon>Embryophyta</taxon>
        <taxon>Tracheophyta</taxon>
        <taxon>Spermatophyta</taxon>
        <taxon>Magnoliopsida</taxon>
        <taxon>eudicotyledons</taxon>
        <taxon>Gunneridae</taxon>
        <taxon>Pentapetalae</taxon>
        <taxon>asterids</taxon>
        <taxon>campanulids</taxon>
        <taxon>Asterales</taxon>
        <taxon>Asteraceae</taxon>
        <taxon>Asteroideae</taxon>
        <taxon>Anthemideae</taxon>
        <taxon>Artemisiinae</taxon>
        <taxon>Artemisia</taxon>
    </lineage>
</organism>
<evidence type="ECO:0000313" key="3">
    <source>
        <dbReference type="Proteomes" id="UP000245207"/>
    </source>
</evidence>
<keyword evidence="3" id="KW-1185">Reference proteome</keyword>
<evidence type="ECO:0000313" key="2">
    <source>
        <dbReference type="EMBL" id="PWA91257.1"/>
    </source>
</evidence>
<comment type="similarity">
    <text evidence="1">Belongs to the major facilitator superfamily. Phosphate:H(+) symporter (TC 2.A.1.9) family.</text>
</comment>
<accession>A0A2U1PZV6</accession>
<reference evidence="2 3" key="1">
    <citation type="journal article" date="2018" name="Mol. Plant">
        <title>The genome of Artemisia annua provides insight into the evolution of Asteraceae family and artemisinin biosynthesis.</title>
        <authorList>
            <person name="Shen Q."/>
            <person name="Zhang L."/>
            <person name="Liao Z."/>
            <person name="Wang S."/>
            <person name="Yan T."/>
            <person name="Shi P."/>
            <person name="Liu M."/>
            <person name="Fu X."/>
            <person name="Pan Q."/>
            <person name="Wang Y."/>
            <person name="Lv Z."/>
            <person name="Lu X."/>
            <person name="Zhang F."/>
            <person name="Jiang W."/>
            <person name="Ma Y."/>
            <person name="Chen M."/>
            <person name="Hao X."/>
            <person name="Li L."/>
            <person name="Tang Y."/>
            <person name="Lv G."/>
            <person name="Zhou Y."/>
            <person name="Sun X."/>
            <person name="Brodelius P.E."/>
            <person name="Rose J.K.C."/>
            <person name="Tang K."/>
        </authorList>
    </citation>
    <scope>NUCLEOTIDE SEQUENCE [LARGE SCALE GENOMIC DNA]</scope>
    <source>
        <strain evidence="3">cv. Huhao1</strain>
        <tissue evidence="2">Leaf</tissue>
    </source>
</reference>
<dbReference type="AlphaFoldDB" id="A0A2U1PZV6"/>
<evidence type="ECO:0000256" key="1">
    <source>
        <dbReference type="ARBA" id="ARBA00044504"/>
    </source>
</evidence>